<dbReference type="GO" id="GO:0043065">
    <property type="term" value="P:positive regulation of apoptotic process"/>
    <property type="evidence" value="ECO:0007669"/>
    <property type="project" value="TreeGrafter"/>
</dbReference>
<organism evidence="2 3">
    <name type="scientific">Myotis davidii</name>
    <name type="common">David's myotis</name>
    <dbReference type="NCBI Taxonomy" id="225400"/>
    <lineage>
        <taxon>Eukaryota</taxon>
        <taxon>Metazoa</taxon>
        <taxon>Chordata</taxon>
        <taxon>Craniata</taxon>
        <taxon>Vertebrata</taxon>
        <taxon>Euteleostomi</taxon>
        <taxon>Mammalia</taxon>
        <taxon>Eutheria</taxon>
        <taxon>Laurasiatheria</taxon>
        <taxon>Chiroptera</taxon>
        <taxon>Yangochiroptera</taxon>
        <taxon>Vespertilionidae</taxon>
        <taxon>Myotis</taxon>
    </lineage>
</organism>
<gene>
    <name evidence="2" type="ORF">MDA_GLEAN10011329</name>
</gene>
<reference evidence="3" key="1">
    <citation type="journal article" date="2013" name="Science">
        <title>Comparative analysis of bat genomes provides insight into the evolution of flight and immunity.</title>
        <authorList>
            <person name="Zhang G."/>
            <person name="Cowled C."/>
            <person name="Shi Z."/>
            <person name="Huang Z."/>
            <person name="Bishop-Lilly K.A."/>
            <person name="Fang X."/>
            <person name="Wynne J.W."/>
            <person name="Xiong Z."/>
            <person name="Baker M.L."/>
            <person name="Zhao W."/>
            <person name="Tachedjian M."/>
            <person name="Zhu Y."/>
            <person name="Zhou P."/>
            <person name="Jiang X."/>
            <person name="Ng J."/>
            <person name="Yang L."/>
            <person name="Wu L."/>
            <person name="Xiao J."/>
            <person name="Feng Y."/>
            <person name="Chen Y."/>
            <person name="Sun X."/>
            <person name="Zhang Y."/>
            <person name="Marsh G.A."/>
            <person name="Crameri G."/>
            <person name="Broder C.C."/>
            <person name="Frey K.G."/>
            <person name="Wang L.F."/>
            <person name="Wang J."/>
        </authorList>
    </citation>
    <scope>NUCLEOTIDE SEQUENCE [LARGE SCALE GENOMIC DNA]</scope>
</reference>
<keyword evidence="3" id="KW-1185">Reference proteome</keyword>
<name>L5M606_MYODS</name>
<accession>L5M606</accession>
<evidence type="ECO:0000256" key="1">
    <source>
        <dbReference type="SAM" id="MobiDB-lite"/>
    </source>
</evidence>
<dbReference type="PANTHER" id="PTHR35084">
    <property type="entry name" value="TCF3 FUSION PARTNER"/>
    <property type="match status" value="1"/>
</dbReference>
<feature type="region of interest" description="Disordered" evidence="1">
    <location>
        <begin position="19"/>
        <end position="85"/>
    </location>
</feature>
<evidence type="ECO:0000313" key="3">
    <source>
        <dbReference type="Proteomes" id="UP000010556"/>
    </source>
</evidence>
<dbReference type="GO" id="GO:0003677">
    <property type="term" value="F:DNA binding"/>
    <property type="evidence" value="ECO:0007669"/>
    <property type="project" value="TreeGrafter"/>
</dbReference>
<dbReference type="GO" id="GO:0031011">
    <property type="term" value="C:Ino80 complex"/>
    <property type="evidence" value="ECO:0007669"/>
    <property type="project" value="TreeGrafter"/>
</dbReference>
<dbReference type="EMBL" id="KB104564">
    <property type="protein sequence ID" value="ELK33138.1"/>
    <property type="molecule type" value="Genomic_DNA"/>
</dbReference>
<sequence length="85" mass="9124">MRVLDSYGDDYQASQFTILLEDEGSQGTDTPTPGNAENKPPKKRGCLRPGGCQHPQKPAARPLVRGPVVGRGGKCHWKGAGQESH</sequence>
<dbReference type="AlphaFoldDB" id="L5M606"/>
<protein>
    <submittedName>
        <fullName evidence="2">TCF3 fusion partner like protein</fullName>
    </submittedName>
</protein>
<evidence type="ECO:0000313" key="2">
    <source>
        <dbReference type="EMBL" id="ELK33138.1"/>
    </source>
</evidence>
<proteinExistence type="predicted"/>
<feature type="compositionally biased region" description="Polar residues" evidence="1">
    <location>
        <begin position="25"/>
        <end position="35"/>
    </location>
</feature>
<dbReference type="InterPro" id="IPR033555">
    <property type="entry name" value="TFPT"/>
</dbReference>
<dbReference type="PANTHER" id="PTHR35084:SF1">
    <property type="entry name" value="TCF3 FUSION PARTNER"/>
    <property type="match status" value="1"/>
</dbReference>
<dbReference type="Proteomes" id="UP000010556">
    <property type="component" value="Unassembled WGS sequence"/>
</dbReference>
<dbReference type="GO" id="GO:0097190">
    <property type="term" value="P:apoptotic signaling pathway"/>
    <property type="evidence" value="ECO:0007669"/>
    <property type="project" value="TreeGrafter"/>
</dbReference>